<dbReference type="NCBIfam" id="NF004482">
    <property type="entry name" value="PRK05815.2-4"/>
    <property type="match status" value="1"/>
</dbReference>
<feature type="transmembrane region" description="Helical" evidence="11">
    <location>
        <begin position="143"/>
        <end position="161"/>
    </location>
</feature>
<feature type="transmembrane region" description="Helical" evidence="11">
    <location>
        <begin position="109"/>
        <end position="131"/>
    </location>
</feature>
<dbReference type="GO" id="GO:0046933">
    <property type="term" value="F:proton-transporting ATP synthase activity, rotational mechanism"/>
    <property type="evidence" value="ECO:0007669"/>
    <property type="project" value="UniProtKB-UniRule"/>
</dbReference>
<dbReference type="InterPro" id="IPR035908">
    <property type="entry name" value="F0_ATP_A_sf"/>
</dbReference>
<dbReference type="PRINTS" id="PR00123">
    <property type="entry name" value="ATPASEA"/>
</dbReference>
<keyword evidence="10 11" id="KW-0066">ATP synthesis</keyword>
<comment type="subcellular location">
    <subcellularLocation>
        <location evidence="11 12">Cell membrane</location>
        <topology evidence="11 12">Multi-pass membrane protein</topology>
    </subcellularLocation>
    <subcellularLocation>
        <location evidence="1">Membrane</location>
        <topology evidence="1">Multi-pass membrane protein</topology>
    </subcellularLocation>
</comment>
<dbReference type="Gene3D" id="1.20.120.220">
    <property type="entry name" value="ATP synthase, F0 complex, subunit A"/>
    <property type="match status" value="1"/>
</dbReference>
<dbReference type="PROSITE" id="PS00449">
    <property type="entry name" value="ATPASE_A"/>
    <property type="match status" value="1"/>
</dbReference>
<feature type="transmembrane region" description="Helical" evidence="11">
    <location>
        <begin position="79"/>
        <end position="103"/>
    </location>
</feature>
<organism evidence="13 14">
    <name type="scientific">PS1 clade bacterium</name>
    <dbReference type="NCBI Taxonomy" id="2175152"/>
    <lineage>
        <taxon>Bacteria</taxon>
        <taxon>Pseudomonadati</taxon>
        <taxon>Pseudomonadota</taxon>
        <taxon>Alphaproteobacteria</taxon>
        <taxon>PS1 clade</taxon>
    </lineage>
</organism>
<dbReference type="InterPro" id="IPR023011">
    <property type="entry name" value="ATP_synth_F0_asu_AS"/>
</dbReference>
<evidence type="ECO:0000256" key="8">
    <source>
        <dbReference type="ARBA" id="ARBA00023065"/>
    </source>
</evidence>
<dbReference type="AlphaFoldDB" id="A0A368DRC0"/>
<dbReference type="FunFam" id="1.20.120.220:FF:000003">
    <property type="entry name" value="ATP synthase subunit a"/>
    <property type="match status" value="1"/>
</dbReference>
<dbReference type="HAMAP" id="MF_01393">
    <property type="entry name" value="ATP_synth_a_bact"/>
    <property type="match status" value="1"/>
</dbReference>
<keyword evidence="7 11" id="KW-1133">Transmembrane helix</keyword>
<evidence type="ECO:0000256" key="5">
    <source>
        <dbReference type="ARBA" id="ARBA00022692"/>
    </source>
</evidence>
<keyword evidence="3 11" id="KW-0813">Transport</keyword>
<dbReference type="GO" id="GO:0045259">
    <property type="term" value="C:proton-transporting ATP synthase complex"/>
    <property type="evidence" value="ECO:0007669"/>
    <property type="project" value="UniProtKB-KW"/>
</dbReference>
<sequence>MHQFDIVELVDIELFGLNLSFTNSSLFMVASVALIIFLTLFAFNGRATVPTRLQSIAELSYEFVAKMVRDNIGDEGQRYFPFIFSLFMFVLFCNMLGMIPYTFTVTSHIIVTFALAIVIFFGVTIIGFIVHGIKYFNFFVPKGVPKALLPLLVIIEVISYLTRPVSLSVRLFANMMAGHTMLKVFGFFVAGMFFSGNIFISPLGIAPLAFIVAFTGLEILVAFLQAYVFAILTCIYLNDAIHMH</sequence>
<evidence type="ECO:0000256" key="11">
    <source>
        <dbReference type="HAMAP-Rule" id="MF_01393"/>
    </source>
</evidence>
<evidence type="ECO:0000256" key="3">
    <source>
        <dbReference type="ARBA" id="ARBA00022448"/>
    </source>
</evidence>
<dbReference type="Proteomes" id="UP000253570">
    <property type="component" value="Unassembled WGS sequence"/>
</dbReference>
<evidence type="ECO:0000256" key="4">
    <source>
        <dbReference type="ARBA" id="ARBA00022547"/>
    </source>
</evidence>
<dbReference type="PANTHER" id="PTHR11410:SF0">
    <property type="entry name" value="ATP SYNTHASE SUBUNIT A"/>
    <property type="match status" value="1"/>
</dbReference>
<keyword evidence="9 11" id="KW-0472">Membrane</keyword>
<evidence type="ECO:0000256" key="9">
    <source>
        <dbReference type="ARBA" id="ARBA00023136"/>
    </source>
</evidence>
<proteinExistence type="inferred from homology"/>
<feature type="transmembrane region" description="Helical" evidence="11">
    <location>
        <begin position="24"/>
        <end position="43"/>
    </location>
</feature>
<reference evidence="13 14" key="1">
    <citation type="journal article" date="2018" name="Microbiome">
        <title>Fine metagenomic profile of the Mediterranean stratified and mixed water columns revealed by assembly and recruitment.</title>
        <authorList>
            <person name="Haro-Moreno J.M."/>
            <person name="Lopez-Perez M."/>
            <person name="De La Torre J.R."/>
            <person name="Picazo A."/>
            <person name="Camacho A."/>
            <person name="Rodriguez-Valera F."/>
        </authorList>
    </citation>
    <scope>NUCLEOTIDE SEQUENCE [LARGE SCALE GENOMIC DNA]</scope>
    <source>
        <strain evidence="13">MED-G57</strain>
    </source>
</reference>
<evidence type="ECO:0000256" key="6">
    <source>
        <dbReference type="ARBA" id="ARBA00022781"/>
    </source>
</evidence>
<dbReference type="EMBL" id="QOQD01000003">
    <property type="protein sequence ID" value="RCL74194.1"/>
    <property type="molecule type" value="Genomic_DNA"/>
</dbReference>
<keyword evidence="5 11" id="KW-0812">Transmembrane</keyword>
<evidence type="ECO:0000313" key="14">
    <source>
        <dbReference type="Proteomes" id="UP000253570"/>
    </source>
</evidence>
<evidence type="ECO:0000256" key="10">
    <source>
        <dbReference type="ARBA" id="ARBA00023310"/>
    </source>
</evidence>
<keyword evidence="11" id="KW-1003">Cell membrane</keyword>
<evidence type="ECO:0000256" key="2">
    <source>
        <dbReference type="ARBA" id="ARBA00006810"/>
    </source>
</evidence>
<dbReference type="PANTHER" id="PTHR11410">
    <property type="entry name" value="ATP SYNTHASE SUBUNIT A"/>
    <property type="match status" value="1"/>
</dbReference>
<dbReference type="CDD" id="cd00310">
    <property type="entry name" value="ATP-synt_Fo_a_6"/>
    <property type="match status" value="1"/>
</dbReference>
<evidence type="ECO:0000256" key="7">
    <source>
        <dbReference type="ARBA" id="ARBA00022989"/>
    </source>
</evidence>
<dbReference type="InterPro" id="IPR045083">
    <property type="entry name" value="ATP_synth_F0_asu_bact/mt"/>
</dbReference>
<feature type="transmembrane region" description="Helical" evidence="11">
    <location>
        <begin position="181"/>
        <end position="200"/>
    </location>
</feature>
<evidence type="ECO:0000256" key="1">
    <source>
        <dbReference type="ARBA" id="ARBA00004141"/>
    </source>
</evidence>
<evidence type="ECO:0000313" key="13">
    <source>
        <dbReference type="EMBL" id="RCL74194.1"/>
    </source>
</evidence>
<comment type="similarity">
    <text evidence="2 11 12">Belongs to the ATPase A chain family.</text>
</comment>
<evidence type="ECO:0000256" key="12">
    <source>
        <dbReference type="RuleBase" id="RU000483"/>
    </source>
</evidence>
<dbReference type="InterPro" id="IPR000568">
    <property type="entry name" value="ATP_synth_F0_asu"/>
</dbReference>
<dbReference type="SUPFAM" id="SSF81336">
    <property type="entry name" value="F1F0 ATP synthase subunit A"/>
    <property type="match status" value="1"/>
</dbReference>
<dbReference type="Pfam" id="PF00119">
    <property type="entry name" value="ATP-synt_A"/>
    <property type="match status" value="1"/>
</dbReference>
<accession>A0A368DRC0</accession>
<feature type="transmembrane region" description="Helical" evidence="11">
    <location>
        <begin position="207"/>
        <end position="238"/>
    </location>
</feature>
<name>A0A368DRC0_9PROT</name>
<keyword evidence="8 11" id="KW-0406">Ion transport</keyword>
<protein>
    <recommendedName>
        <fullName evidence="11 12">ATP synthase subunit a</fullName>
    </recommendedName>
    <alternativeName>
        <fullName evidence="11">ATP synthase F0 sector subunit a</fullName>
    </alternativeName>
    <alternativeName>
        <fullName evidence="11">F-ATPase subunit 6</fullName>
    </alternativeName>
</protein>
<gene>
    <name evidence="11" type="primary">atpB</name>
    <name evidence="13" type="ORF">DBW71_01670</name>
</gene>
<comment type="caution">
    <text evidence="13">The sequence shown here is derived from an EMBL/GenBank/DDBJ whole genome shotgun (WGS) entry which is preliminary data.</text>
</comment>
<dbReference type="GO" id="GO:0005886">
    <property type="term" value="C:plasma membrane"/>
    <property type="evidence" value="ECO:0007669"/>
    <property type="project" value="UniProtKB-SubCell"/>
</dbReference>
<comment type="function">
    <text evidence="11 12">Key component of the proton channel; it plays a direct role in the translocation of protons across the membrane.</text>
</comment>
<dbReference type="NCBIfam" id="TIGR01131">
    <property type="entry name" value="ATP_synt_6_or_A"/>
    <property type="match status" value="1"/>
</dbReference>
<keyword evidence="4 11" id="KW-0138">CF(0)</keyword>
<keyword evidence="6 11" id="KW-0375">Hydrogen ion transport</keyword>